<dbReference type="Proteomes" id="UP000180246">
    <property type="component" value="Unassembled WGS sequence"/>
</dbReference>
<sequence>MLIRVFTTDDQSEPSLAMETQVDAAALMAMAQPRAAEARERGAEWTAGAIPFFVQELVDALQAGKPGQEIEMQATNAAMAAWLYDSVHDGVSADVFAGCDLVFTQSAGGVVQYDRLPAAAG</sequence>
<name>A0A1S2N8V8_9BURK</name>
<dbReference type="AlphaFoldDB" id="A0A1S2N8V8"/>
<comment type="caution">
    <text evidence="1">The sequence shown here is derived from an EMBL/GenBank/DDBJ whole genome shotgun (WGS) entry which is preliminary data.</text>
</comment>
<gene>
    <name evidence="1" type="ORF">LO55_560</name>
</gene>
<evidence type="ECO:0000313" key="1">
    <source>
        <dbReference type="EMBL" id="OIJ41485.1"/>
    </source>
</evidence>
<dbReference type="EMBL" id="JRYB01000001">
    <property type="protein sequence ID" value="OIJ41485.1"/>
    <property type="molecule type" value="Genomic_DNA"/>
</dbReference>
<organism evidence="1 2">
    <name type="scientific">Massilia timonae</name>
    <dbReference type="NCBI Taxonomy" id="47229"/>
    <lineage>
        <taxon>Bacteria</taxon>
        <taxon>Pseudomonadati</taxon>
        <taxon>Pseudomonadota</taxon>
        <taxon>Betaproteobacteria</taxon>
        <taxon>Burkholderiales</taxon>
        <taxon>Oxalobacteraceae</taxon>
        <taxon>Telluria group</taxon>
        <taxon>Massilia</taxon>
    </lineage>
</organism>
<protein>
    <submittedName>
        <fullName evidence="1">Uncharacterized protein</fullName>
    </submittedName>
</protein>
<reference evidence="1 2" key="1">
    <citation type="submission" date="2014-10" db="EMBL/GenBank/DDBJ databases">
        <authorList>
            <person name="Seo M.-J."/>
            <person name="Seok Y.J."/>
            <person name="Cha I.-T."/>
        </authorList>
    </citation>
    <scope>NUCLEOTIDE SEQUENCE [LARGE SCALE GENOMIC DNA]</scope>
    <source>
        <strain evidence="1 2">NEU</strain>
    </source>
</reference>
<accession>A0A1S2N8V8</accession>
<dbReference type="RefSeq" id="WP_071360358.1">
    <property type="nucleotide sequence ID" value="NZ_CAUQYF010000052.1"/>
</dbReference>
<proteinExistence type="predicted"/>
<evidence type="ECO:0000313" key="2">
    <source>
        <dbReference type="Proteomes" id="UP000180246"/>
    </source>
</evidence>